<keyword evidence="2" id="KW-1185">Reference proteome</keyword>
<dbReference type="InParanoid" id="A0A0C3BHI7"/>
<evidence type="ECO:0000313" key="2">
    <source>
        <dbReference type="Proteomes" id="UP000054166"/>
    </source>
</evidence>
<reference evidence="2" key="2">
    <citation type="submission" date="2015-01" db="EMBL/GenBank/DDBJ databases">
        <title>Evolutionary Origins and Diversification of the Mycorrhizal Mutualists.</title>
        <authorList>
            <consortium name="DOE Joint Genome Institute"/>
            <consortium name="Mycorrhizal Genomics Consortium"/>
            <person name="Kohler A."/>
            <person name="Kuo A."/>
            <person name="Nagy L.G."/>
            <person name="Floudas D."/>
            <person name="Copeland A."/>
            <person name="Barry K.W."/>
            <person name="Cichocki N."/>
            <person name="Veneault-Fourrey C."/>
            <person name="LaButti K."/>
            <person name="Lindquist E.A."/>
            <person name="Lipzen A."/>
            <person name="Lundell T."/>
            <person name="Morin E."/>
            <person name="Murat C."/>
            <person name="Riley R."/>
            <person name="Ohm R."/>
            <person name="Sun H."/>
            <person name="Tunlid A."/>
            <person name="Henrissat B."/>
            <person name="Grigoriev I.V."/>
            <person name="Hibbett D.S."/>
            <person name="Martin F."/>
        </authorList>
    </citation>
    <scope>NUCLEOTIDE SEQUENCE [LARGE SCALE GENOMIC DNA]</scope>
    <source>
        <strain evidence="2">F 1598</strain>
    </source>
</reference>
<evidence type="ECO:0000313" key="1">
    <source>
        <dbReference type="EMBL" id="KIM76827.1"/>
    </source>
</evidence>
<proteinExistence type="predicted"/>
<dbReference type="OrthoDB" id="3043783at2759"/>
<dbReference type="Proteomes" id="UP000054166">
    <property type="component" value="Unassembled WGS sequence"/>
</dbReference>
<organism evidence="1 2">
    <name type="scientific">Piloderma croceum (strain F 1598)</name>
    <dbReference type="NCBI Taxonomy" id="765440"/>
    <lineage>
        <taxon>Eukaryota</taxon>
        <taxon>Fungi</taxon>
        <taxon>Dikarya</taxon>
        <taxon>Basidiomycota</taxon>
        <taxon>Agaricomycotina</taxon>
        <taxon>Agaricomycetes</taxon>
        <taxon>Agaricomycetidae</taxon>
        <taxon>Atheliales</taxon>
        <taxon>Atheliaceae</taxon>
        <taxon>Piloderma</taxon>
    </lineage>
</organism>
<dbReference type="STRING" id="765440.A0A0C3BHI7"/>
<name>A0A0C3BHI7_PILCF</name>
<dbReference type="HOGENOM" id="CLU_1759509_0_0_1"/>
<reference evidence="1 2" key="1">
    <citation type="submission" date="2014-04" db="EMBL/GenBank/DDBJ databases">
        <authorList>
            <consortium name="DOE Joint Genome Institute"/>
            <person name="Kuo A."/>
            <person name="Tarkka M."/>
            <person name="Buscot F."/>
            <person name="Kohler A."/>
            <person name="Nagy L.G."/>
            <person name="Floudas D."/>
            <person name="Copeland A."/>
            <person name="Barry K.W."/>
            <person name="Cichocki N."/>
            <person name="Veneault-Fourrey C."/>
            <person name="LaButti K."/>
            <person name="Lindquist E.A."/>
            <person name="Lipzen A."/>
            <person name="Lundell T."/>
            <person name="Morin E."/>
            <person name="Murat C."/>
            <person name="Sun H."/>
            <person name="Tunlid A."/>
            <person name="Henrissat B."/>
            <person name="Grigoriev I.V."/>
            <person name="Hibbett D.S."/>
            <person name="Martin F."/>
            <person name="Nordberg H.P."/>
            <person name="Cantor M.N."/>
            <person name="Hua S.X."/>
        </authorList>
    </citation>
    <scope>NUCLEOTIDE SEQUENCE [LARGE SCALE GENOMIC DNA]</scope>
    <source>
        <strain evidence="1 2">F 1598</strain>
    </source>
</reference>
<accession>A0A0C3BHI7</accession>
<dbReference type="EMBL" id="KN833031">
    <property type="protein sequence ID" value="KIM76827.1"/>
    <property type="molecule type" value="Genomic_DNA"/>
</dbReference>
<protein>
    <submittedName>
        <fullName evidence="1">Uncharacterized protein</fullName>
    </submittedName>
</protein>
<sequence length="148" mass="16585">MLVGPVDNATCDFCLMLTRPVPSQYPWDDWNLDSKFFAALSRWTIDHPESTLERVLAKITAGIDNGNALIELISDSPFPARGLVTALVYLLKFGSTISNATRDVHVFAIEVVYWVGEVKSIFEHSKGGRFTTKTRRNLSEMRCIGAEF</sequence>
<gene>
    <name evidence="1" type="ORF">PILCRDRAFT_638064</name>
</gene>
<dbReference type="AlphaFoldDB" id="A0A0C3BHI7"/>